<gene>
    <name evidence="7" type="ORF">ACFSSA_05450</name>
</gene>
<comment type="subcellular location">
    <subcellularLocation>
        <location evidence="1">Membrane</location>
        <topology evidence="1">Multi-pass membrane protein</topology>
    </subcellularLocation>
</comment>
<dbReference type="InterPro" id="IPR051533">
    <property type="entry name" value="WaaL-like"/>
</dbReference>
<organism evidence="7 8">
    <name type="scientific">Luteolibacter algae</name>
    <dbReference type="NCBI Taxonomy" id="454151"/>
    <lineage>
        <taxon>Bacteria</taxon>
        <taxon>Pseudomonadati</taxon>
        <taxon>Verrucomicrobiota</taxon>
        <taxon>Verrucomicrobiia</taxon>
        <taxon>Verrucomicrobiales</taxon>
        <taxon>Verrucomicrobiaceae</taxon>
        <taxon>Luteolibacter</taxon>
    </lineage>
</organism>
<feature type="transmembrane region" description="Helical" evidence="5">
    <location>
        <begin position="191"/>
        <end position="208"/>
    </location>
</feature>
<dbReference type="GO" id="GO:0016874">
    <property type="term" value="F:ligase activity"/>
    <property type="evidence" value="ECO:0007669"/>
    <property type="project" value="UniProtKB-KW"/>
</dbReference>
<evidence type="ECO:0000256" key="3">
    <source>
        <dbReference type="ARBA" id="ARBA00022989"/>
    </source>
</evidence>
<feature type="transmembrane region" description="Helical" evidence="5">
    <location>
        <begin position="382"/>
        <end position="402"/>
    </location>
</feature>
<reference evidence="8" key="1">
    <citation type="journal article" date="2019" name="Int. J. Syst. Evol. Microbiol.">
        <title>The Global Catalogue of Microorganisms (GCM) 10K type strain sequencing project: providing services to taxonomists for standard genome sequencing and annotation.</title>
        <authorList>
            <consortium name="The Broad Institute Genomics Platform"/>
            <consortium name="The Broad Institute Genome Sequencing Center for Infectious Disease"/>
            <person name="Wu L."/>
            <person name="Ma J."/>
        </authorList>
    </citation>
    <scope>NUCLEOTIDE SEQUENCE [LARGE SCALE GENOMIC DNA]</scope>
    <source>
        <strain evidence="8">CGMCC 4.7106</strain>
    </source>
</reference>
<accession>A0ABW5D930</accession>
<proteinExistence type="predicted"/>
<evidence type="ECO:0000256" key="4">
    <source>
        <dbReference type="ARBA" id="ARBA00023136"/>
    </source>
</evidence>
<feature type="transmembrane region" description="Helical" evidence="5">
    <location>
        <begin position="266"/>
        <end position="281"/>
    </location>
</feature>
<keyword evidence="7" id="KW-0436">Ligase</keyword>
<keyword evidence="3 5" id="KW-1133">Transmembrane helix</keyword>
<evidence type="ECO:0000259" key="6">
    <source>
        <dbReference type="Pfam" id="PF04932"/>
    </source>
</evidence>
<dbReference type="Pfam" id="PF04932">
    <property type="entry name" value="Wzy_C"/>
    <property type="match status" value="1"/>
</dbReference>
<evidence type="ECO:0000256" key="1">
    <source>
        <dbReference type="ARBA" id="ARBA00004141"/>
    </source>
</evidence>
<name>A0ABW5D930_9BACT</name>
<feature type="transmembrane region" description="Helical" evidence="5">
    <location>
        <begin position="120"/>
        <end position="137"/>
    </location>
</feature>
<sequence length="622" mass="68644">MSYKEQEIADAHRSLIPDRSHPFIFWALLFLTIAGTFISAAPWAMRTGALFLGCGLLVIAFPRIVPLPRPWIFLAGGMLLAGLAPFLPAAWFPIPEWRDGLEKLGVDTGTLVAIQWRQAAEQYVILSLVFLAGLWIAGQRASSSQLRNIAMAFTWAVALYAIFAVLLRSHLPVHTYGDHFGFFPNRNHSGTLLAMGAVCGSGAAFQAIRQKQLWRILAAFAAVGVCLWAAFVWSISRSGIILSGMGFSLWIALLGFKYFQRGQRKALGLVLLAAIGVYFIAESKVKNRIAETIDKANVAGETLDANDLQAEDSAGLVKYKDVDFRVPVALDTFEMIADAPLTGVGGGQYRHIFPQYRHYSSIVNHAEAVHPESSWLWWAAEFGLPATLLLAAFVILLFVQAVRNIRQPKGRDRAIRFGCLAAAAVVPLHCFFDVPAHRTPLVWAAVLLFALSLNPPQNLSRKRPNHLFTLATGLALIAVGIRLLGAEFSNFAVPYTTHADHARASGAQRYDGLAELTAKDMFTGLEERGEIADEASQSIAIAPLENRLYRLRALSLLPIESQRQQVLDDFEIDRSLQPFSIRIPQIQSKALLAYDKIEAESILREALERKARVEAVRDGKPR</sequence>
<evidence type="ECO:0000313" key="8">
    <source>
        <dbReference type="Proteomes" id="UP001597375"/>
    </source>
</evidence>
<feature type="domain" description="O-antigen ligase-related" evidence="6">
    <location>
        <begin position="224"/>
        <end position="390"/>
    </location>
</feature>
<keyword evidence="8" id="KW-1185">Reference proteome</keyword>
<dbReference type="EMBL" id="JBHUIT010000003">
    <property type="protein sequence ID" value="MFD2256116.1"/>
    <property type="molecule type" value="Genomic_DNA"/>
</dbReference>
<evidence type="ECO:0000256" key="2">
    <source>
        <dbReference type="ARBA" id="ARBA00022692"/>
    </source>
</evidence>
<dbReference type="InterPro" id="IPR007016">
    <property type="entry name" value="O-antigen_ligase-rel_domated"/>
</dbReference>
<feature type="transmembrane region" description="Helical" evidence="5">
    <location>
        <begin position="149"/>
        <end position="171"/>
    </location>
</feature>
<feature type="transmembrane region" description="Helical" evidence="5">
    <location>
        <begin position="47"/>
        <end position="65"/>
    </location>
</feature>
<keyword evidence="4 5" id="KW-0472">Membrane</keyword>
<protein>
    <submittedName>
        <fullName evidence="7">O-antigen ligase family protein</fullName>
    </submittedName>
</protein>
<keyword evidence="2 5" id="KW-0812">Transmembrane</keyword>
<dbReference type="PANTHER" id="PTHR37422">
    <property type="entry name" value="TEICHURONIC ACID BIOSYNTHESIS PROTEIN TUAE"/>
    <property type="match status" value="1"/>
</dbReference>
<feature type="transmembrane region" description="Helical" evidence="5">
    <location>
        <begin position="467"/>
        <end position="485"/>
    </location>
</feature>
<dbReference type="PANTHER" id="PTHR37422:SF13">
    <property type="entry name" value="LIPOPOLYSACCHARIDE BIOSYNTHESIS PROTEIN PA4999-RELATED"/>
    <property type="match status" value="1"/>
</dbReference>
<dbReference type="RefSeq" id="WP_386819065.1">
    <property type="nucleotide sequence ID" value="NZ_JBHUIT010000003.1"/>
</dbReference>
<evidence type="ECO:0000313" key="7">
    <source>
        <dbReference type="EMBL" id="MFD2256116.1"/>
    </source>
</evidence>
<feature type="transmembrane region" description="Helical" evidence="5">
    <location>
        <begin position="239"/>
        <end position="259"/>
    </location>
</feature>
<feature type="transmembrane region" description="Helical" evidence="5">
    <location>
        <begin position="23"/>
        <end position="41"/>
    </location>
</feature>
<feature type="transmembrane region" description="Helical" evidence="5">
    <location>
        <begin position="72"/>
        <end position="94"/>
    </location>
</feature>
<dbReference type="Proteomes" id="UP001597375">
    <property type="component" value="Unassembled WGS sequence"/>
</dbReference>
<comment type="caution">
    <text evidence="7">The sequence shown here is derived from an EMBL/GenBank/DDBJ whole genome shotgun (WGS) entry which is preliminary data.</text>
</comment>
<feature type="transmembrane region" description="Helical" evidence="5">
    <location>
        <begin position="213"/>
        <end position="233"/>
    </location>
</feature>
<evidence type="ECO:0000256" key="5">
    <source>
        <dbReference type="SAM" id="Phobius"/>
    </source>
</evidence>